<dbReference type="SUPFAM" id="SSF48452">
    <property type="entry name" value="TPR-like"/>
    <property type="match status" value="1"/>
</dbReference>
<evidence type="ECO:0000256" key="1">
    <source>
        <dbReference type="PROSITE-ProRule" id="PRU00339"/>
    </source>
</evidence>
<dbReference type="InterPro" id="IPR032710">
    <property type="entry name" value="NTF2-like_dom_sf"/>
</dbReference>
<feature type="repeat" description="TPR" evidence="1">
    <location>
        <begin position="94"/>
        <end position="127"/>
    </location>
</feature>
<name>A0ABT5MEG9_9BURK</name>
<protein>
    <submittedName>
        <fullName evidence="4">Tetratricopeptide repeat protein</fullName>
    </submittedName>
</protein>
<dbReference type="PROSITE" id="PS50005">
    <property type="entry name" value="TPR"/>
    <property type="match status" value="2"/>
</dbReference>
<dbReference type="InterPro" id="IPR056203">
    <property type="entry name" value="Cds6_C"/>
</dbReference>
<dbReference type="Gene3D" id="1.25.40.10">
    <property type="entry name" value="Tetratricopeptide repeat domain"/>
    <property type="match status" value="1"/>
</dbReference>
<feature type="repeat" description="TPR" evidence="1">
    <location>
        <begin position="60"/>
        <end position="93"/>
    </location>
</feature>
<dbReference type="Pfam" id="PF24125">
    <property type="entry name" value="Cds6_C"/>
    <property type="match status" value="1"/>
</dbReference>
<evidence type="ECO:0000313" key="5">
    <source>
        <dbReference type="Proteomes" id="UP001528672"/>
    </source>
</evidence>
<evidence type="ECO:0000313" key="4">
    <source>
        <dbReference type="EMBL" id="MDD0814821.1"/>
    </source>
</evidence>
<evidence type="ECO:0000256" key="2">
    <source>
        <dbReference type="SAM" id="MobiDB-lite"/>
    </source>
</evidence>
<organism evidence="4 5">
    <name type="scientific">Curvibacter microcysteis</name>
    <dbReference type="NCBI Taxonomy" id="3026419"/>
    <lineage>
        <taxon>Bacteria</taxon>
        <taxon>Pseudomonadati</taxon>
        <taxon>Pseudomonadota</taxon>
        <taxon>Betaproteobacteria</taxon>
        <taxon>Burkholderiales</taxon>
        <taxon>Comamonadaceae</taxon>
        <taxon>Curvibacter</taxon>
    </lineage>
</organism>
<dbReference type="SUPFAM" id="SSF54427">
    <property type="entry name" value="NTF2-like"/>
    <property type="match status" value="1"/>
</dbReference>
<dbReference type="EMBL" id="JAQSIO010000003">
    <property type="protein sequence ID" value="MDD0814821.1"/>
    <property type="molecule type" value="Genomic_DNA"/>
</dbReference>
<dbReference type="Pfam" id="PF13432">
    <property type="entry name" value="TPR_16"/>
    <property type="match status" value="1"/>
</dbReference>
<feature type="region of interest" description="Disordered" evidence="2">
    <location>
        <begin position="252"/>
        <end position="278"/>
    </location>
</feature>
<evidence type="ECO:0000259" key="3">
    <source>
        <dbReference type="Pfam" id="PF24125"/>
    </source>
</evidence>
<proteinExistence type="predicted"/>
<feature type="domain" description="Cds6 C-terminal" evidence="3">
    <location>
        <begin position="302"/>
        <end position="406"/>
    </location>
</feature>
<keyword evidence="5" id="KW-1185">Reference proteome</keyword>
<sequence>MLGAALVALACGIPAAGQTPVPGPVSTELKSRLDALIADGSYNDALALIERVERQGALPPDMQLKRGIVLMQLGDTDEARRVFERLRDSYPQQAAPYVNLAAIHARSDDLEGAREALAKAASLAPKQASHHESLGKIHLGLAWKSFKLAADLDPNRQALLRKNQVIESLIRDGAVVDSAPKAVSQPAAVSNEAVTAALPARVPTPTALALAAVAAAPSSGAAQVLAAPALSGASQMSVTRTEPSAALASAVSLRGTEPVPRPAPAPTDVGVASAPEATASNPMPADAALCPAASKASCLQALAALEAWRLDWRQRSLTAYSSHYLPTYLPAGFKSRGQWLSYKKRVFDEAGFIDVSLKLISVKGVGADRFSILAEQRYSSAKYRDQTKKRFVLLMDGGQWRITSEQKDET</sequence>
<dbReference type="Proteomes" id="UP001528672">
    <property type="component" value="Unassembled WGS sequence"/>
</dbReference>
<dbReference type="SMART" id="SM00028">
    <property type="entry name" value="TPR"/>
    <property type="match status" value="2"/>
</dbReference>
<keyword evidence="1" id="KW-0802">TPR repeat</keyword>
<gene>
    <name evidence="4" type="ORF">PSQ39_09295</name>
</gene>
<dbReference type="InterPro" id="IPR019734">
    <property type="entry name" value="TPR_rpt"/>
</dbReference>
<dbReference type="InterPro" id="IPR011990">
    <property type="entry name" value="TPR-like_helical_dom_sf"/>
</dbReference>
<accession>A0ABT5MEG9</accession>
<reference evidence="4 5" key="1">
    <citation type="submission" date="2023-02" db="EMBL/GenBank/DDBJ databases">
        <title>Bacterial whole genome sequence for Curvibacter sp. HBC28.</title>
        <authorList>
            <person name="Le V."/>
            <person name="Ko S.-R."/>
            <person name="Ahn C.-Y."/>
            <person name="Oh H.-M."/>
        </authorList>
    </citation>
    <scope>NUCLEOTIDE SEQUENCE [LARGE SCALE GENOMIC DNA]</scope>
    <source>
        <strain evidence="4 5">HBC28</strain>
    </source>
</reference>
<comment type="caution">
    <text evidence="4">The sequence shown here is derived from an EMBL/GenBank/DDBJ whole genome shotgun (WGS) entry which is preliminary data.</text>
</comment>